<comment type="caution">
    <text evidence="1">The sequence shown here is derived from an EMBL/GenBank/DDBJ whole genome shotgun (WGS) entry which is preliminary data.</text>
</comment>
<evidence type="ECO:0000313" key="1">
    <source>
        <dbReference type="EMBL" id="GAH92047.1"/>
    </source>
</evidence>
<organism evidence="1">
    <name type="scientific">marine sediment metagenome</name>
    <dbReference type="NCBI Taxonomy" id="412755"/>
    <lineage>
        <taxon>unclassified sequences</taxon>
        <taxon>metagenomes</taxon>
        <taxon>ecological metagenomes</taxon>
    </lineage>
</organism>
<dbReference type="EMBL" id="BARU01047959">
    <property type="protein sequence ID" value="GAH92047.1"/>
    <property type="molecule type" value="Genomic_DNA"/>
</dbReference>
<accession>X1JDK6</accession>
<protein>
    <submittedName>
        <fullName evidence="1">Uncharacterized protein</fullName>
    </submittedName>
</protein>
<sequence>KVRVADIHTGTWKLQLVDVYKWNSIDNDVYGLLGDAKRVGGEVAIDRHVDNLDYLTIVLNEFGKTLINKGDGYTTGFTKFGLRSNLEIAA</sequence>
<gene>
    <name evidence="1" type="ORF">S03H2_71566</name>
</gene>
<name>X1JDK6_9ZZZZ</name>
<dbReference type="AlphaFoldDB" id="X1JDK6"/>
<reference evidence="1" key="1">
    <citation type="journal article" date="2014" name="Front. Microbiol.">
        <title>High frequency of phylogenetically diverse reductive dehalogenase-homologous genes in deep subseafloor sedimentary metagenomes.</title>
        <authorList>
            <person name="Kawai M."/>
            <person name="Futagami T."/>
            <person name="Toyoda A."/>
            <person name="Takaki Y."/>
            <person name="Nishi S."/>
            <person name="Hori S."/>
            <person name="Arai W."/>
            <person name="Tsubouchi T."/>
            <person name="Morono Y."/>
            <person name="Uchiyama I."/>
            <person name="Ito T."/>
            <person name="Fujiyama A."/>
            <person name="Inagaki F."/>
            <person name="Takami H."/>
        </authorList>
    </citation>
    <scope>NUCLEOTIDE SEQUENCE</scope>
    <source>
        <strain evidence="1">Expedition CK06-06</strain>
    </source>
</reference>
<feature type="non-terminal residue" evidence="1">
    <location>
        <position position="1"/>
    </location>
</feature>
<feature type="non-terminal residue" evidence="1">
    <location>
        <position position="90"/>
    </location>
</feature>
<proteinExistence type="predicted"/>